<feature type="transmembrane region" description="Helical" evidence="5">
    <location>
        <begin position="192"/>
        <end position="210"/>
    </location>
</feature>
<dbReference type="VEuPathDB" id="VectorBase:LDEU007172"/>
<evidence type="ECO:0000313" key="8">
    <source>
        <dbReference type="Proteomes" id="UP000288716"/>
    </source>
</evidence>
<evidence type="ECO:0000256" key="4">
    <source>
        <dbReference type="ARBA" id="ARBA00023136"/>
    </source>
</evidence>
<feature type="transmembrane region" description="Helical" evidence="5">
    <location>
        <begin position="138"/>
        <end position="161"/>
    </location>
</feature>
<evidence type="ECO:0000259" key="6">
    <source>
        <dbReference type="PROSITE" id="PS50850"/>
    </source>
</evidence>
<dbReference type="OrthoDB" id="422206at2759"/>
<sequence>MVLICTEKLVQVSYTAVINYVASLLSVFPSTVILNKFGIRVTFIIAALSNAIATILKCFSADPGLFWLTLLAQTFNGISGTFNSPLNVLVSRVWFPTDKVTRASNFSLVFLTIGAMLSSVISVFSVRNSTDHTIVENGLICMFVGQAIISTVILILSVLFFDERPKTPPSLSQANVQLIRSDRTYFYWVKEALNLNFIILLIVAGLDSALRNTLNILLNQNLITILKNELIIGFIGLLLSFSRIISSSIVAYILDLKHNYKTMIYACSGLSFLLFLTFAFSLRLKNEIFIVIAITLLAAALGPNTATFINFSAELTYPVPEGIPNGILLLVMQVNAVILTPVISSLITNYGLIIPNIAQATLMILQ</sequence>
<dbReference type="Proteomes" id="UP000288716">
    <property type="component" value="Unassembled WGS sequence"/>
</dbReference>
<dbReference type="Gene3D" id="1.20.1250.20">
    <property type="entry name" value="MFS general substrate transporter like domains"/>
    <property type="match status" value="2"/>
</dbReference>
<dbReference type="InterPro" id="IPR011701">
    <property type="entry name" value="MFS"/>
</dbReference>
<feature type="transmembrane region" description="Helical" evidence="5">
    <location>
        <begin position="37"/>
        <end position="56"/>
    </location>
</feature>
<dbReference type="EMBL" id="NCKV01004314">
    <property type="protein sequence ID" value="RWS24867.1"/>
    <property type="molecule type" value="Genomic_DNA"/>
</dbReference>
<feature type="transmembrane region" description="Helical" evidence="5">
    <location>
        <begin position="260"/>
        <end position="281"/>
    </location>
</feature>
<comment type="caution">
    <text evidence="7">The sequence shown here is derived from an EMBL/GenBank/DDBJ whole genome shotgun (WGS) entry which is preliminary data.</text>
</comment>
<dbReference type="Pfam" id="PF07690">
    <property type="entry name" value="MFS_1"/>
    <property type="match status" value="1"/>
</dbReference>
<feature type="domain" description="Major facilitator superfamily (MFS) profile" evidence="6">
    <location>
        <begin position="1"/>
        <end position="366"/>
    </location>
</feature>
<organism evidence="7 8">
    <name type="scientific">Leptotrombidium deliense</name>
    <dbReference type="NCBI Taxonomy" id="299467"/>
    <lineage>
        <taxon>Eukaryota</taxon>
        <taxon>Metazoa</taxon>
        <taxon>Ecdysozoa</taxon>
        <taxon>Arthropoda</taxon>
        <taxon>Chelicerata</taxon>
        <taxon>Arachnida</taxon>
        <taxon>Acari</taxon>
        <taxon>Acariformes</taxon>
        <taxon>Trombidiformes</taxon>
        <taxon>Prostigmata</taxon>
        <taxon>Anystina</taxon>
        <taxon>Parasitengona</taxon>
        <taxon>Trombiculoidea</taxon>
        <taxon>Trombiculidae</taxon>
        <taxon>Leptotrombidium</taxon>
    </lineage>
</organism>
<gene>
    <name evidence="7" type="ORF">B4U80_13842</name>
</gene>
<keyword evidence="8" id="KW-1185">Reference proteome</keyword>
<feature type="transmembrane region" description="Helical" evidence="5">
    <location>
        <begin position="106"/>
        <end position="126"/>
    </location>
</feature>
<dbReference type="PANTHER" id="PTHR10924">
    <property type="entry name" value="MAJOR FACILITATOR SUPERFAMILY PROTEIN-RELATED"/>
    <property type="match status" value="1"/>
</dbReference>
<accession>A0A443SBI2</accession>
<feature type="transmembrane region" description="Helical" evidence="5">
    <location>
        <begin position="230"/>
        <end position="254"/>
    </location>
</feature>
<protein>
    <submittedName>
        <fullName evidence="7">Putative MFS-type transporter C09D4.1-like protein</fullName>
    </submittedName>
</protein>
<dbReference type="InterPro" id="IPR036259">
    <property type="entry name" value="MFS_trans_sf"/>
</dbReference>
<feature type="transmembrane region" description="Helical" evidence="5">
    <location>
        <begin position="288"/>
        <end position="306"/>
    </location>
</feature>
<dbReference type="GO" id="GO:0015232">
    <property type="term" value="F:heme transmembrane transporter activity"/>
    <property type="evidence" value="ECO:0007669"/>
    <property type="project" value="TreeGrafter"/>
</dbReference>
<comment type="subcellular location">
    <subcellularLocation>
        <location evidence="1">Membrane</location>
        <topology evidence="1">Multi-pass membrane protein</topology>
    </subcellularLocation>
</comment>
<keyword evidence="3 5" id="KW-1133">Transmembrane helix</keyword>
<evidence type="ECO:0000256" key="3">
    <source>
        <dbReference type="ARBA" id="ARBA00022989"/>
    </source>
</evidence>
<name>A0A443SBI2_9ACAR</name>
<evidence type="ECO:0000256" key="1">
    <source>
        <dbReference type="ARBA" id="ARBA00004141"/>
    </source>
</evidence>
<evidence type="ECO:0000313" key="7">
    <source>
        <dbReference type="EMBL" id="RWS24867.1"/>
    </source>
</evidence>
<dbReference type="PROSITE" id="PS50850">
    <property type="entry name" value="MFS"/>
    <property type="match status" value="1"/>
</dbReference>
<feature type="transmembrane region" description="Helical" evidence="5">
    <location>
        <begin position="12"/>
        <end position="31"/>
    </location>
</feature>
<dbReference type="InterPro" id="IPR049680">
    <property type="entry name" value="FLVCR1-2_SLC49-like"/>
</dbReference>
<dbReference type="InterPro" id="IPR020846">
    <property type="entry name" value="MFS_dom"/>
</dbReference>
<feature type="transmembrane region" description="Helical" evidence="5">
    <location>
        <begin position="65"/>
        <end position="86"/>
    </location>
</feature>
<feature type="transmembrane region" description="Helical" evidence="5">
    <location>
        <begin position="326"/>
        <end position="347"/>
    </location>
</feature>
<reference evidence="7 8" key="1">
    <citation type="journal article" date="2018" name="Gigascience">
        <title>Genomes of trombidid mites reveal novel predicted allergens and laterally-transferred genes associated with secondary metabolism.</title>
        <authorList>
            <person name="Dong X."/>
            <person name="Chaisiri K."/>
            <person name="Xia D."/>
            <person name="Armstrong S.D."/>
            <person name="Fang Y."/>
            <person name="Donnelly M.J."/>
            <person name="Kadowaki T."/>
            <person name="McGarry J.W."/>
            <person name="Darby A.C."/>
            <person name="Makepeace B.L."/>
        </authorList>
    </citation>
    <scope>NUCLEOTIDE SEQUENCE [LARGE SCALE GENOMIC DNA]</scope>
    <source>
        <strain evidence="7">UoL-UT</strain>
    </source>
</reference>
<dbReference type="SUPFAM" id="SSF103473">
    <property type="entry name" value="MFS general substrate transporter"/>
    <property type="match status" value="1"/>
</dbReference>
<proteinExistence type="predicted"/>
<dbReference type="GO" id="GO:0097037">
    <property type="term" value="P:heme export"/>
    <property type="evidence" value="ECO:0007669"/>
    <property type="project" value="TreeGrafter"/>
</dbReference>
<keyword evidence="4 5" id="KW-0472">Membrane</keyword>
<dbReference type="GO" id="GO:0016020">
    <property type="term" value="C:membrane"/>
    <property type="evidence" value="ECO:0007669"/>
    <property type="project" value="UniProtKB-SubCell"/>
</dbReference>
<dbReference type="PANTHER" id="PTHR10924:SF4">
    <property type="entry name" value="GH15861P"/>
    <property type="match status" value="1"/>
</dbReference>
<dbReference type="AlphaFoldDB" id="A0A443SBI2"/>
<evidence type="ECO:0000256" key="2">
    <source>
        <dbReference type="ARBA" id="ARBA00022692"/>
    </source>
</evidence>
<evidence type="ECO:0000256" key="5">
    <source>
        <dbReference type="SAM" id="Phobius"/>
    </source>
</evidence>
<keyword evidence="2 5" id="KW-0812">Transmembrane</keyword>
<dbReference type="GO" id="GO:0020037">
    <property type="term" value="F:heme binding"/>
    <property type="evidence" value="ECO:0007669"/>
    <property type="project" value="TreeGrafter"/>
</dbReference>